<dbReference type="InterPro" id="IPR017452">
    <property type="entry name" value="GPCR_Rhodpsn_7TM"/>
</dbReference>
<feature type="transmembrane region" description="Helical" evidence="9">
    <location>
        <begin position="153"/>
        <end position="178"/>
    </location>
</feature>
<keyword evidence="5" id="KW-0297">G-protein coupled receptor</keyword>
<evidence type="ECO:0000256" key="8">
    <source>
        <dbReference type="ARBA" id="ARBA00023224"/>
    </source>
</evidence>
<evidence type="ECO:0000256" key="9">
    <source>
        <dbReference type="SAM" id="Phobius"/>
    </source>
</evidence>
<evidence type="ECO:0000256" key="3">
    <source>
        <dbReference type="ARBA" id="ARBA00022692"/>
    </source>
</evidence>
<feature type="non-terminal residue" evidence="12">
    <location>
        <position position="231"/>
    </location>
</feature>
<evidence type="ECO:0000313" key="12">
    <source>
        <dbReference type="RefSeq" id="XP_014675139.1"/>
    </source>
</evidence>
<dbReference type="Gene3D" id="1.20.1070.10">
    <property type="entry name" value="Rhodopsin 7-helix transmembrane proteins"/>
    <property type="match status" value="1"/>
</dbReference>
<organism evidence="11 12">
    <name type="scientific">Priapulus caudatus</name>
    <name type="common">Priapulid worm</name>
    <dbReference type="NCBI Taxonomy" id="37621"/>
    <lineage>
        <taxon>Eukaryota</taxon>
        <taxon>Metazoa</taxon>
        <taxon>Ecdysozoa</taxon>
        <taxon>Scalidophora</taxon>
        <taxon>Priapulida</taxon>
        <taxon>Priapulimorpha</taxon>
        <taxon>Priapulimorphida</taxon>
        <taxon>Priapulidae</taxon>
        <taxon>Priapulus</taxon>
    </lineage>
</organism>
<keyword evidence="4 9" id="KW-1133">Transmembrane helix</keyword>
<dbReference type="PROSITE" id="PS50262">
    <property type="entry name" value="G_PROTEIN_RECEP_F1_2"/>
    <property type="match status" value="1"/>
</dbReference>
<evidence type="ECO:0000259" key="10">
    <source>
        <dbReference type="PROSITE" id="PS50262"/>
    </source>
</evidence>
<sequence>MTSPQLFNTSLASSATAAQDELEAVESRDGVGALRVVAAAVILLQTALIVCGCLLFVVCLLSNRYLQKLSNVTLTSLVASDALLALVVGLATAIELVAPPGDDAANTSLVATLVILQCGSVLVFVCNLSVFLADKYLEIIYPFKYVVWMTRTIYVVAVVGLWSFPWMWVAGVAYAMWSRDARVFATRARLLAAREMRYGFYGVTVPTMMAQLIMNVAILRTAKKHAKAMSI</sequence>
<dbReference type="InterPro" id="IPR050569">
    <property type="entry name" value="TAAR"/>
</dbReference>
<evidence type="ECO:0000256" key="1">
    <source>
        <dbReference type="ARBA" id="ARBA00004651"/>
    </source>
</evidence>
<proteinExistence type="predicted"/>
<keyword evidence="7" id="KW-0675">Receptor</keyword>
<dbReference type="PANTHER" id="PTHR24249">
    <property type="entry name" value="HISTAMINE RECEPTOR-RELATED G-PROTEIN COUPLED RECEPTOR"/>
    <property type="match status" value="1"/>
</dbReference>
<feature type="transmembrane region" description="Helical" evidence="9">
    <location>
        <begin position="73"/>
        <end position="97"/>
    </location>
</feature>
<evidence type="ECO:0000256" key="7">
    <source>
        <dbReference type="ARBA" id="ARBA00023170"/>
    </source>
</evidence>
<feature type="domain" description="G-protein coupled receptors family 1 profile" evidence="10">
    <location>
        <begin position="52"/>
        <end position="231"/>
    </location>
</feature>
<evidence type="ECO:0000256" key="6">
    <source>
        <dbReference type="ARBA" id="ARBA00023136"/>
    </source>
</evidence>
<comment type="subcellular location">
    <subcellularLocation>
        <location evidence="1">Cell membrane</location>
        <topology evidence="1">Multi-pass membrane protein</topology>
    </subcellularLocation>
</comment>
<evidence type="ECO:0000256" key="2">
    <source>
        <dbReference type="ARBA" id="ARBA00022475"/>
    </source>
</evidence>
<protein>
    <submittedName>
        <fullName evidence="12">Melanocyte-stimulating hormone receptor-like</fullName>
    </submittedName>
</protein>
<reference evidence="12" key="1">
    <citation type="submission" date="2025-08" db="UniProtKB">
        <authorList>
            <consortium name="RefSeq"/>
        </authorList>
    </citation>
    <scope>IDENTIFICATION</scope>
</reference>
<feature type="transmembrane region" description="Helical" evidence="9">
    <location>
        <begin position="198"/>
        <end position="219"/>
    </location>
</feature>
<dbReference type="SUPFAM" id="SSF81321">
    <property type="entry name" value="Family A G protein-coupled receptor-like"/>
    <property type="match status" value="1"/>
</dbReference>
<keyword evidence="2" id="KW-1003">Cell membrane</keyword>
<accession>A0ABM1ESG8</accession>
<dbReference type="RefSeq" id="XP_014675139.1">
    <property type="nucleotide sequence ID" value="XM_014819653.1"/>
</dbReference>
<keyword evidence="11" id="KW-1185">Reference proteome</keyword>
<dbReference type="GeneID" id="106815225"/>
<evidence type="ECO:0000313" key="11">
    <source>
        <dbReference type="Proteomes" id="UP000695022"/>
    </source>
</evidence>
<dbReference type="CDD" id="cd00637">
    <property type="entry name" value="7tm_classA_rhodopsin-like"/>
    <property type="match status" value="1"/>
</dbReference>
<feature type="transmembrane region" description="Helical" evidence="9">
    <location>
        <begin position="109"/>
        <end position="132"/>
    </location>
</feature>
<dbReference type="Proteomes" id="UP000695022">
    <property type="component" value="Unplaced"/>
</dbReference>
<evidence type="ECO:0000256" key="4">
    <source>
        <dbReference type="ARBA" id="ARBA00022989"/>
    </source>
</evidence>
<gene>
    <name evidence="12" type="primary">LOC106815225</name>
</gene>
<name>A0ABM1ESG8_PRICU</name>
<feature type="transmembrane region" description="Helical" evidence="9">
    <location>
        <begin position="36"/>
        <end position="61"/>
    </location>
</feature>
<keyword evidence="3 9" id="KW-0812">Transmembrane</keyword>
<dbReference type="PANTHER" id="PTHR24249:SF372">
    <property type="entry name" value="G-PROTEIN COUPLED RECEPTORS FAMILY 1 PROFILE DOMAIN-CONTAINING PROTEIN"/>
    <property type="match status" value="1"/>
</dbReference>
<keyword evidence="8" id="KW-0807">Transducer</keyword>
<evidence type="ECO:0000256" key="5">
    <source>
        <dbReference type="ARBA" id="ARBA00023040"/>
    </source>
</evidence>
<keyword evidence="6 9" id="KW-0472">Membrane</keyword>